<accession>A0A8S1EN30</accession>
<dbReference type="SUPFAM" id="SSF140741">
    <property type="entry name" value="RUN domain-like"/>
    <property type="match status" value="1"/>
</dbReference>
<dbReference type="PANTHER" id="PTHR24020:SF84">
    <property type="entry name" value="VWFA DOMAIN-CONTAINING PROTEIN"/>
    <property type="match status" value="1"/>
</dbReference>
<comment type="subcellular location">
    <subcellularLocation>
        <location evidence="1">Cytoplasm</location>
    </subcellularLocation>
</comment>
<gene>
    <name evidence="5" type="ORF">CBOVIS_LOCUS3621</name>
</gene>
<dbReference type="SUPFAM" id="SSF53300">
    <property type="entry name" value="vWA-like"/>
    <property type="match status" value="2"/>
</dbReference>
<dbReference type="SUPFAM" id="SSF50729">
    <property type="entry name" value="PH domain-like"/>
    <property type="match status" value="1"/>
</dbReference>
<dbReference type="PROSITE" id="PS50234">
    <property type="entry name" value="VWFA"/>
    <property type="match status" value="2"/>
</dbReference>
<dbReference type="Proteomes" id="UP000494206">
    <property type="component" value="Unassembled WGS sequence"/>
</dbReference>
<dbReference type="InterPro" id="IPR004012">
    <property type="entry name" value="Run_dom"/>
</dbReference>
<protein>
    <recommendedName>
        <fullName evidence="7">VWFA domain-containing protein</fullName>
    </recommendedName>
</protein>
<dbReference type="Pfam" id="PF00092">
    <property type="entry name" value="VWA"/>
    <property type="match status" value="2"/>
</dbReference>
<keyword evidence="2" id="KW-0963">Cytoplasm</keyword>
<dbReference type="GO" id="GO:0005737">
    <property type="term" value="C:cytoplasm"/>
    <property type="evidence" value="ECO:0007669"/>
    <property type="project" value="UniProtKB-SubCell"/>
</dbReference>
<dbReference type="InterPro" id="IPR037213">
    <property type="entry name" value="Run_dom_sf"/>
</dbReference>
<evidence type="ECO:0000259" key="4">
    <source>
        <dbReference type="PROSITE" id="PS50826"/>
    </source>
</evidence>
<dbReference type="InterPro" id="IPR047327">
    <property type="entry name" value="RUN_PLEKHM2"/>
</dbReference>
<evidence type="ECO:0000256" key="2">
    <source>
        <dbReference type="ARBA" id="ARBA00022490"/>
    </source>
</evidence>
<name>A0A8S1EN30_9PELO</name>
<evidence type="ECO:0000313" key="5">
    <source>
        <dbReference type="EMBL" id="CAB3400752.1"/>
    </source>
</evidence>
<feature type="domain" description="RUN" evidence="4">
    <location>
        <begin position="1093"/>
        <end position="1217"/>
    </location>
</feature>
<reference evidence="5 6" key="1">
    <citation type="submission" date="2020-04" db="EMBL/GenBank/DDBJ databases">
        <authorList>
            <person name="Laetsch R D."/>
            <person name="Stevens L."/>
            <person name="Kumar S."/>
            <person name="Blaxter L. M."/>
        </authorList>
    </citation>
    <scope>NUCLEOTIDE SEQUENCE [LARGE SCALE GENOMIC DNA]</scope>
</reference>
<comment type="caution">
    <text evidence="5">The sequence shown here is derived from an EMBL/GenBank/DDBJ whole genome shotgun (WGS) entry which is preliminary data.</text>
</comment>
<evidence type="ECO:0000256" key="1">
    <source>
        <dbReference type="ARBA" id="ARBA00004496"/>
    </source>
</evidence>
<dbReference type="Gene3D" id="3.40.50.410">
    <property type="entry name" value="von Willebrand factor, type A domain"/>
    <property type="match status" value="2"/>
</dbReference>
<proteinExistence type="predicted"/>
<dbReference type="Pfam" id="PF23142">
    <property type="entry name" value="PH_PLEKHM2"/>
    <property type="match status" value="1"/>
</dbReference>
<organism evidence="5 6">
    <name type="scientific">Caenorhabditis bovis</name>
    <dbReference type="NCBI Taxonomy" id="2654633"/>
    <lineage>
        <taxon>Eukaryota</taxon>
        <taxon>Metazoa</taxon>
        <taxon>Ecdysozoa</taxon>
        <taxon>Nematoda</taxon>
        <taxon>Chromadorea</taxon>
        <taxon>Rhabditida</taxon>
        <taxon>Rhabditina</taxon>
        <taxon>Rhabditomorpha</taxon>
        <taxon>Rhabditoidea</taxon>
        <taxon>Rhabditidae</taxon>
        <taxon>Peloderinae</taxon>
        <taxon>Caenorhabditis</taxon>
    </lineage>
</organism>
<dbReference type="PRINTS" id="PR00453">
    <property type="entry name" value="VWFADOMAIN"/>
</dbReference>
<evidence type="ECO:0000259" key="3">
    <source>
        <dbReference type="PROSITE" id="PS50234"/>
    </source>
</evidence>
<dbReference type="Gene3D" id="1.20.58.900">
    <property type="match status" value="1"/>
</dbReference>
<dbReference type="InterPro" id="IPR057288">
    <property type="entry name" value="PH_PLEKHM2"/>
</dbReference>
<evidence type="ECO:0008006" key="7">
    <source>
        <dbReference type="Google" id="ProtNLM"/>
    </source>
</evidence>
<dbReference type="PANTHER" id="PTHR24020">
    <property type="entry name" value="COLLAGEN ALPHA"/>
    <property type="match status" value="1"/>
</dbReference>
<dbReference type="SMART" id="SM00327">
    <property type="entry name" value="VWA"/>
    <property type="match status" value="2"/>
</dbReference>
<feature type="domain" description="VWFA" evidence="3">
    <location>
        <begin position="903"/>
        <end position="1078"/>
    </location>
</feature>
<dbReference type="InterPro" id="IPR050525">
    <property type="entry name" value="ECM_Assembly_Org"/>
</dbReference>
<dbReference type="EMBL" id="CADEPM010000002">
    <property type="protein sequence ID" value="CAB3400752.1"/>
    <property type="molecule type" value="Genomic_DNA"/>
</dbReference>
<dbReference type="InterPro" id="IPR002035">
    <property type="entry name" value="VWF_A"/>
</dbReference>
<dbReference type="PROSITE" id="PS50826">
    <property type="entry name" value="RUN"/>
    <property type="match status" value="1"/>
</dbReference>
<dbReference type="OrthoDB" id="6132182at2759"/>
<dbReference type="CDD" id="cd17680">
    <property type="entry name" value="RUN_PLEKHM2"/>
    <property type="match status" value="1"/>
</dbReference>
<sequence>MQDLVESVKQLSIQFTQDQEWKRYIQGDILYNIGDVKCANDMRSFVSDEENNLTLEETQKYFNVVRKAISNIAIARIGNVDEDHLDKISKVEQILNEAGETALVRWTRLAFKKCGVENQKNEYVANLEFACLSFWRSSVERKGKIIFFPSIHIEIAPYLQSVRVVQLFEFNTEELNRILKKYPPEFVYDCTDKIEASEEEEMVESKVVKEPKKKVKKINSNPKPKLTKQNKKGLTSTIEMALKTGDKKNRNKKITIAQRLQISRSSSVKRTDNNVKMHLYSEVTPLWKKEKQLKERISETADHKIDFVTETYLGPIFHISSFESGKKPQKFGSWNVSIETELNEKKLSGESLQVAVKVPVEEVFLGSNEPAIAFREENSNEWKKGVFTTHTQFDQNTFIVTTRLSKLGFIGLFQHSDFHYPYKKWAIQFKKEAISFKLHTNVVELAFIIEDGYFHLDTLTGDEFSKLRSLHLKKMPLRDIIIYLERHGVHIVSNEDIITKHRDTKKDLELEIHAYRMICLNQIDCDSCRMNSTVSADTIVVNINGEPKSISIKPGKRFVGNLGEAVTCPPTLDIVLLLDTSGDLDDVFLQQKNWTVKIVKELPIHNEAVRVSLIQYAETAKTEFNFAKYSERNDIIAHLENMTFVQGNTRTGNALFQADNELFSYESGARQNSNRLVIVFTDGLSIDDPTKAAKILRRKGVQIYAISVNSIGFVPEMLGIVGDADNIFGPMDENRIVNRLLDEVEKARSCDVPVNKKEIPQNEIKITLLPDVKQSLGKEAESLSTISSQRTLKPTISYNSKKIVPTKRQEPLSVVTAFPTLVNMEKAVTLPVNKMLEFKPKKKIRRIIKRRRNVAPNTVDKDHIGDTLPVPVTSSPSRADFRNLHNGESENEISSQGVQCPMDILFVVDSSGSIAGTYETQKEFLTSLLKKIEPTRSHRVGLIQFAGPHLQKMEWSFDSHSKNSQLLTAIRSVRHLTGTTYIGAALELSLILLESRRRNTETTVILVSDGFSQDDSTQQAKLLRQLPNVKMYAVSLTKLTNTKYLTDIVEIMYHMLPLSYKPEIRSSRRQHGAFQNKVAELVDKLLQETEVVDSDHRIGNKFFNAMDTFFSYGLLSADKAYWRCIRQFMPRAEREMLIAECGNANDRFLSIGWLKTALNKGTLHFQMLAMNNNVNKVYLKKFYHVNSCICNSGLLEAVTESIGKLQHIQFAFYTTRHLRPAPAQAIVIDSAVVQLSSRQVARQRRMTETEASSDTIRNIVPPAIPDFNDAIDPDVQLDDIVRKRTNRLQTQRIYDAKKATAEKAIEEEPAEPEIQEKLEDLMVKTMSMAHMEAPTTSNLQDILNDQYEEDIHCYELVEGEFELGQGDVLQLAMNVFEKSSERVIQTFIIFENFHSNEQTARYLVLTNYNIYVFQFVDHTENEDSDNSCTPVLESYIPLLRIPHDRLTTIYVASDSLSFLLTSNEEGFIRYQNGKEQEDVNKCSYWASVASYEAGTRLLHAILNLVEHTSRDVRPEIEVDNMKYMGMFKSNLEAQLRKEINIETTSLNYWYEQQLNDPRLPDCMTGYLYKSDCEVIIEADKRNIFILKTPHGSYEFECMDKEEFSRWESIMTHAIESVDMKLLITPTLTTFFNDEITFVQEGEKFWNDGFLRILHTIKADKIVEAVAVIPTVDEKPFGNVNSAFCIIMSDGVYHYLFLRFPSEVARLQNKFTELYQKPVTLLNKEYSKTNPGKLIYNTCRTVQYPWHI</sequence>
<dbReference type="InterPro" id="IPR036465">
    <property type="entry name" value="vWFA_dom_sf"/>
</dbReference>
<keyword evidence="6" id="KW-1185">Reference proteome</keyword>
<feature type="domain" description="VWFA" evidence="3">
    <location>
        <begin position="573"/>
        <end position="744"/>
    </location>
</feature>
<evidence type="ECO:0000313" key="6">
    <source>
        <dbReference type="Proteomes" id="UP000494206"/>
    </source>
</evidence>